<sequence length="102" mass="11359">MRIRVVIALFDMYSPTKALNSFTSLFTIGSSAINVEWGPSLTVNTFYSDESTNSEFQSLIFVLSLNNVLDDRNCRSIINPNGISRYQVNINKKSSSKQASAI</sequence>
<evidence type="ECO:0000313" key="2">
    <source>
        <dbReference type="Proteomes" id="UP001054945"/>
    </source>
</evidence>
<keyword evidence="2" id="KW-1185">Reference proteome</keyword>
<dbReference type="Proteomes" id="UP001054945">
    <property type="component" value="Unassembled WGS sequence"/>
</dbReference>
<name>A0AAV4WQF7_CAEEX</name>
<comment type="caution">
    <text evidence="1">The sequence shown here is derived from an EMBL/GenBank/DDBJ whole genome shotgun (WGS) entry which is preliminary data.</text>
</comment>
<protein>
    <submittedName>
        <fullName evidence="1">Uncharacterized protein</fullName>
    </submittedName>
</protein>
<organism evidence="1 2">
    <name type="scientific">Caerostris extrusa</name>
    <name type="common">Bark spider</name>
    <name type="synonym">Caerostris bankana</name>
    <dbReference type="NCBI Taxonomy" id="172846"/>
    <lineage>
        <taxon>Eukaryota</taxon>
        <taxon>Metazoa</taxon>
        <taxon>Ecdysozoa</taxon>
        <taxon>Arthropoda</taxon>
        <taxon>Chelicerata</taxon>
        <taxon>Arachnida</taxon>
        <taxon>Araneae</taxon>
        <taxon>Araneomorphae</taxon>
        <taxon>Entelegynae</taxon>
        <taxon>Araneoidea</taxon>
        <taxon>Araneidae</taxon>
        <taxon>Caerostris</taxon>
    </lineage>
</organism>
<dbReference type="AlphaFoldDB" id="A0AAV4WQF7"/>
<dbReference type="EMBL" id="BPLR01016431">
    <property type="protein sequence ID" value="GIY83790.1"/>
    <property type="molecule type" value="Genomic_DNA"/>
</dbReference>
<accession>A0AAV4WQF7</accession>
<reference evidence="1 2" key="1">
    <citation type="submission" date="2021-06" db="EMBL/GenBank/DDBJ databases">
        <title>Caerostris extrusa draft genome.</title>
        <authorList>
            <person name="Kono N."/>
            <person name="Arakawa K."/>
        </authorList>
    </citation>
    <scope>NUCLEOTIDE SEQUENCE [LARGE SCALE GENOMIC DNA]</scope>
</reference>
<evidence type="ECO:0000313" key="1">
    <source>
        <dbReference type="EMBL" id="GIY83790.1"/>
    </source>
</evidence>
<proteinExistence type="predicted"/>
<gene>
    <name evidence="1" type="ORF">CEXT_590161</name>
</gene>